<comment type="similarity">
    <text evidence="1">Belongs to the asparaginase 1 family.</text>
</comment>
<dbReference type="Pfam" id="PF00710">
    <property type="entry name" value="Asparaginase"/>
    <property type="match status" value="1"/>
</dbReference>
<feature type="active site" evidence="6">
    <location>
        <position position="92"/>
    </location>
</feature>
<dbReference type="InterPro" id="IPR036152">
    <property type="entry name" value="Asp/glu_Ase-like_sf"/>
</dbReference>
<dbReference type="PROSITE" id="PS51732">
    <property type="entry name" value="ASN_GLN_ASE_3"/>
    <property type="match status" value="1"/>
</dbReference>
<organism evidence="9 10">
    <name type="scientific">Aquincola agrisoli</name>
    <dbReference type="NCBI Taxonomy" id="3119538"/>
    <lineage>
        <taxon>Bacteria</taxon>
        <taxon>Pseudomonadati</taxon>
        <taxon>Pseudomonadota</taxon>
        <taxon>Betaproteobacteria</taxon>
        <taxon>Burkholderiales</taxon>
        <taxon>Sphaerotilaceae</taxon>
        <taxon>Aquincola</taxon>
    </lineage>
</organism>
<evidence type="ECO:0000256" key="5">
    <source>
        <dbReference type="PROSITE-ProRule" id="PRU10099"/>
    </source>
</evidence>
<evidence type="ECO:0000259" key="8">
    <source>
        <dbReference type="Pfam" id="PF17763"/>
    </source>
</evidence>
<dbReference type="SMART" id="SM00870">
    <property type="entry name" value="Asparaginase"/>
    <property type="match status" value="1"/>
</dbReference>
<feature type="domain" description="Asparaginase/glutaminase C-terminal" evidence="8">
    <location>
        <begin position="219"/>
        <end position="311"/>
    </location>
</feature>
<protein>
    <submittedName>
        <fullName evidence="9">Asparaginase</fullName>
    </submittedName>
</protein>
<dbReference type="PANTHER" id="PTHR11707:SF28">
    <property type="entry name" value="60 KDA LYSOPHOSPHOLIPASE"/>
    <property type="match status" value="1"/>
</dbReference>
<dbReference type="GO" id="GO:0006528">
    <property type="term" value="P:asparagine metabolic process"/>
    <property type="evidence" value="ECO:0007669"/>
    <property type="project" value="InterPro"/>
</dbReference>
<dbReference type="CDD" id="cd08964">
    <property type="entry name" value="L-asparaginase_II"/>
    <property type="match status" value="1"/>
</dbReference>
<comment type="caution">
    <text evidence="9">The sequence shown here is derived from an EMBL/GenBank/DDBJ whole genome shotgun (WGS) entry which is preliminary data.</text>
</comment>
<sequence>MQNKIVILGTGGTIAGAAASPTDTVGYTAAQFGVDELVAAVPALAGRPLETAQVAQIDSKDMRFDVWCALAAAAAGHLARPEVAGVVVTHGTDTLEESAYFLQRVLSPAKPVVMVAAMRPATALGADGPQNLLDAVTLAGTPGVQGVLAVLAGTVHAGAEVRKTHPYRLDAFGSGDAGPLARIEAGRLRQFRNWPASGAAEAARLAQKVAQAAGRWPWVEILTSTTGTDGRAVDALRAAGVAGIVAAGTGNGALHGAMEAALREAQAAGVRVLRCTRCAEGGVIDTAGALPSAGTLTPQQARVALLLALLDTPGGDARP</sequence>
<dbReference type="InterPro" id="IPR004550">
    <property type="entry name" value="AsnASE_II"/>
</dbReference>
<dbReference type="RefSeq" id="WP_332293113.1">
    <property type="nucleotide sequence ID" value="NZ_JAZIBG010000056.1"/>
</dbReference>
<dbReference type="PIRSF" id="PIRSF500176">
    <property type="entry name" value="L_ASNase"/>
    <property type="match status" value="1"/>
</dbReference>
<dbReference type="PIRSF" id="PIRSF001220">
    <property type="entry name" value="L-ASNase_gatD"/>
    <property type="match status" value="1"/>
</dbReference>
<dbReference type="Gene3D" id="3.40.50.40">
    <property type="match status" value="1"/>
</dbReference>
<gene>
    <name evidence="9" type="ORF">V4F39_25790</name>
</gene>
<dbReference type="GO" id="GO:0004067">
    <property type="term" value="F:asparaginase activity"/>
    <property type="evidence" value="ECO:0007669"/>
    <property type="project" value="UniProtKB-UniRule"/>
</dbReference>
<evidence type="ECO:0000256" key="3">
    <source>
        <dbReference type="PIRSR" id="PIRSR001220-1"/>
    </source>
</evidence>
<dbReference type="Proteomes" id="UP001336250">
    <property type="component" value="Unassembled WGS sequence"/>
</dbReference>
<evidence type="ECO:0000313" key="9">
    <source>
        <dbReference type="EMBL" id="MEF7617350.1"/>
    </source>
</evidence>
<dbReference type="InterPro" id="IPR027473">
    <property type="entry name" value="L-asparaginase_C"/>
</dbReference>
<feature type="active site" evidence="5">
    <location>
        <position position="13"/>
    </location>
</feature>
<feature type="active site" description="O-isoaspartyl threonine intermediate" evidence="3">
    <location>
        <position position="13"/>
    </location>
</feature>
<dbReference type="InterPro" id="IPR027474">
    <property type="entry name" value="L-asparaginase_N"/>
</dbReference>
<evidence type="ECO:0000259" key="7">
    <source>
        <dbReference type="Pfam" id="PF00710"/>
    </source>
</evidence>
<feature type="domain" description="L-asparaginase N-terminal" evidence="7">
    <location>
        <begin position="4"/>
        <end position="192"/>
    </location>
</feature>
<dbReference type="InterPro" id="IPR020827">
    <property type="entry name" value="Asparaginase/glutaminase_AS1"/>
</dbReference>
<evidence type="ECO:0000256" key="1">
    <source>
        <dbReference type="ARBA" id="ARBA00010518"/>
    </source>
</evidence>
<dbReference type="InterPro" id="IPR027475">
    <property type="entry name" value="Asparaginase/glutaminase_AS2"/>
</dbReference>
<dbReference type="SUPFAM" id="SSF53774">
    <property type="entry name" value="Glutaminase/Asparaginase"/>
    <property type="match status" value="1"/>
</dbReference>
<dbReference type="FunFam" id="3.40.50.1170:FF:000001">
    <property type="entry name" value="L-asparaginase 2"/>
    <property type="match status" value="1"/>
</dbReference>
<dbReference type="AlphaFoldDB" id="A0AAW9QRX5"/>
<evidence type="ECO:0000313" key="10">
    <source>
        <dbReference type="Proteomes" id="UP001336250"/>
    </source>
</evidence>
<dbReference type="PRINTS" id="PR00139">
    <property type="entry name" value="ASNGLNASE"/>
</dbReference>
<dbReference type="InterPro" id="IPR006034">
    <property type="entry name" value="Asparaginase/glutaminase-like"/>
</dbReference>
<dbReference type="PROSITE" id="PS00144">
    <property type="entry name" value="ASN_GLN_ASE_1"/>
    <property type="match status" value="1"/>
</dbReference>
<dbReference type="PROSITE" id="PS00917">
    <property type="entry name" value="ASN_GLN_ASE_2"/>
    <property type="match status" value="1"/>
</dbReference>
<name>A0AAW9QRX5_9BURK</name>
<keyword evidence="10" id="KW-1185">Reference proteome</keyword>
<dbReference type="EMBL" id="JAZIBG010000056">
    <property type="protein sequence ID" value="MEF7617350.1"/>
    <property type="molecule type" value="Genomic_DNA"/>
</dbReference>
<dbReference type="Gene3D" id="3.40.50.1170">
    <property type="entry name" value="L-asparaginase, N-terminal domain"/>
    <property type="match status" value="1"/>
</dbReference>
<dbReference type="InterPro" id="IPR037152">
    <property type="entry name" value="L-asparaginase_N_sf"/>
</dbReference>
<proteinExistence type="inferred from homology"/>
<evidence type="ECO:0000256" key="4">
    <source>
        <dbReference type="PIRSR" id="PIRSR001220-2"/>
    </source>
</evidence>
<evidence type="ECO:0000256" key="2">
    <source>
        <dbReference type="ARBA" id="ARBA00022801"/>
    </source>
</evidence>
<evidence type="ECO:0000256" key="6">
    <source>
        <dbReference type="PROSITE-ProRule" id="PRU10100"/>
    </source>
</evidence>
<feature type="binding site" evidence="4">
    <location>
        <position position="59"/>
    </location>
    <ligand>
        <name>substrate</name>
    </ligand>
</feature>
<dbReference type="InterPro" id="IPR040919">
    <property type="entry name" value="Asparaginase_C"/>
</dbReference>
<keyword evidence="2" id="KW-0378">Hydrolase</keyword>
<accession>A0AAW9QRX5</accession>
<reference evidence="9 10" key="1">
    <citation type="submission" date="2024-02" db="EMBL/GenBank/DDBJ databases">
        <title>Genome sequence of Aquincola sp. MAHUQ-54.</title>
        <authorList>
            <person name="Huq M.A."/>
        </authorList>
    </citation>
    <scope>NUCLEOTIDE SEQUENCE [LARGE SCALE GENOMIC DNA]</scope>
    <source>
        <strain evidence="9 10">MAHUQ-54</strain>
    </source>
</reference>
<dbReference type="Pfam" id="PF17763">
    <property type="entry name" value="Asparaginase_C"/>
    <property type="match status" value="1"/>
</dbReference>
<dbReference type="PANTHER" id="PTHR11707">
    <property type="entry name" value="L-ASPARAGINASE"/>
    <property type="match status" value="1"/>
</dbReference>
<feature type="binding site" evidence="4">
    <location>
        <begin position="92"/>
        <end position="93"/>
    </location>
    <ligand>
        <name>substrate</name>
    </ligand>
</feature>